<dbReference type="SUPFAM" id="SSF47413">
    <property type="entry name" value="lambda repressor-like DNA-binding domains"/>
    <property type="match status" value="1"/>
</dbReference>
<dbReference type="InterPro" id="IPR001387">
    <property type="entry name" value="Cro/C1-type_HTH"/>
</dbReference>
<dbReference type="PROSITE" id="PS50943">
    <property type="entry name" value="HTH_CROC1"/>
    <property type="match status" value="1"/>
</dbReference>
<dbReference type="Pfam" id="PF01381">
    <property type="entry name" value="HTH_3"/>
    <property type="match status" value="1"/>
</dbReference>
<proteinExistence type="predicted"/>
<protein>
    <submittedName>
        <fullName evidence="2">Helix-turn-helix XRE-family like protein</fullName>
    </submittedName>
</protein>
<dbReference type="SMART" id="SM00530">
    <property type="entry name" value="HTH_XRE"/>
    <property type="match status" value="1"/>
</dbReference>
<evidence type="ECO:0000313" key="2">
    <source>
        <dbReference type="EMBL" id="DAD67266.1"/>
    </source>
</evidence>
<name>A0A8S5LBC3_9CAUD</name>
<reference evidence="2" key="1">
    <citation type="journal article" date="2021" name="Proc. Natl. Acad. Sci. U.S.A.">
        <title>A Catalog of Tens of Thousands of Viruses from Human Metagenomes Reveals Hidden Associations with Chronic Diseases.</title>
        <authorList>
            <person name="Tisza M.J."/>
            <person name="Buck C.B."/>
        </authorList>
    </citation>
    <scope>NUCLEOTIDE SEQUENCE</scope>
    <source>
        <strain evidence="2">Cteo515</strain>
    </source>
</reference>
<feature type="domain" description="HTH cro/C1-type" evidence="1">
    <location>
        <begin position="12"/>
        <end position="66"/>
    </location>
</feature>
<dbReference type="GO" id="GO:0003677">
    <property type="term" value="F:DNA binding"/>
    <property type="evidence" value="ECO:0007669"/>
    <property type="project" value="InterPro"/>
</dbReference>
<dbReference type="EMBL" id="BK014673">
    <property type="protein sequence ID" value="DAD67266.1"/>
    <property type="molecule type" value="Genomic_DNA"/>
</dbReference>
<sequence length="189" mass="22455">MEKYNYFLSVFIANVRNFKNLTQKKFGQKIDKSEIAIRKYESGKTKIPFSVLFLIIKIFELNIFEVKRLLDYVLFQVFIFPNETNQEIRFTHSEIKECYLLFANDLTKIFNANINVENLENIYFKTDLMNIFKNELFQYLSALLSTKNLTISDFTPDEINPLIDSILNIFNQKIEILIKYKKSNIISEI</sequence>
<dbReference type="Gene3D" id="1.10.260.40">
    <property type="entry name" value="lambda repressor-like DNA-binding domains"/>
    <property type="match status" value="1"/>
</dbReference>
<dbReference type="CDD" id="cd00093">
    <property type="entry name" value="HTH_XRE"/>
    <property type="match status" value="1"/>
</dbReference>
<accession>A0A8S5LBC3</accession>
<evidence type="ECO:0000259" key="1">
    <source>
        <dbReference type="PROSITE" id="PS50943"/>
    </source>
</evidence>
<organism evidence="2">
    <name type="scientific">Myoviridae sp. cteo515</name>
    <dbReference type="NCBI Taxonomy" id="2823550"/>
    <lineage>
        <taxon>Viruses</taxon>
        <taxon>Duplodnaviria</taxon>
        <taxon>Heunggongvirae</taxon>
        <taxon>Uroviricota</taxon>
        <taxon>Caudoviricetes</taxon>
    </lineage>
</organism>
<dbReference type="InterPro" id="IPR010982">
    <property type="entry name" value="Lambda_DNA-bd_dom_sf"/>
</dbReference>